<keyword evidence="1" id="KW-0732">Signal</keyword>
<dbReference type="Pfam" id="PF11924">
    <property type="entry name" value="IAT_beta"/>
    <property type="match status" value="1"/>
</dbReference>
<proteinExistence type="predicted"/>
<dbReference type="RefSeq" id="WP_008291629.1">
    <property type="nucleotide sequence ID" value="NZ_GG657899.1"/>
</dbReference>
<sequence length="546" mass="58752">MKKTLITLALLASTATAAASSADTTASTNKWNPRIDFEGKLGNDRSIAEADLLIPLWQNNDSLLFANIRGRLDNDDSYEGNIGLALRHMLDNGWNLGGYGYFDRRKSPYDNFFNQVTLGVEALSLNWDLRANTYIPVGESSYAEDSLDTVDFSGTTITYRAGEERSMRGYDAEVGWRIPVFSPEADKQLRIYAGGYRFTDSKADTIQGPRARLEMKFNELPFLSRSSRLSLGLEYQHDDPRGSQSFAVLRLSIPLGGSKAKAGRRLTPMEQRMTDPIVRDVDIVSQSGSYGSAEKITETADGDAITLLDSSSITNSTDFVAAINAAGTNSTVILNGHYTNIDDVSTLQNGQTILGSAHLNVKTPSGRAVTIATPSASIMGEGSNGGAGGARRFFNMADNSSLIGVKAYINRASSMSIAKIEGKQNVQILNNTFRSTSSATANGLQIEDSHNVTIHNNNFDIVANGSGGQVVSFIGTNSNIDFSNNTMVLRGTTSDINQNTYFFAGGVTINNLSGTGNTANIARCYSVSTFTITGSIETNGNSYCPP</sequence>
<evidence type="ECO:0000313" key="4">
    <source>
        <dbReference type="Proteomes" id="UP000004679"/>
    </source>
</evidence>
<dbReference type="Proteomes" id="UP000004679">
    <property type="component" value="Unassembled WGS sequence"/>
</dbReference>
<dbReference type="EMBL" id="GG657899">
    <property type="protein sequence ID" value="EEF79538.1"/>
    <property type="molecule type" value="Genomic_DNA"/>
</dbReference>
<feature type="signal peptide" evidence="1">
    <location>
        <begin position="1"/>
        <end position="17"/>
    </location>
</feature>
<protein>
    <recommendedName>
        <fullName evidence="2">Inverse autotransporter beta-domain domain-containing protein</fullName>
    </recommendedName>
</protein>
<dbReference type="OrthoDB" id="8320584at2"/>
<dbReference type="InterPro" id="IPR011050">
    <property type="entry name" value="Pectin_lyase_fold/virulence"/>
</dbReference>
<evidence type="ECO:0000256" key="1">
    <source>
        <dbReference type="SAM" id="SignalP"/>
    </source>
</evidence>
<gene>
    <name evidence="3" type="ORF">MDMS009_2125</name>
</gene>
<reference evidence="3 4" key="1">
    <citation type="journal article" date="2011" name="J. Bacteriol.">
        <title>Draft genome sequence of the chemolithoheterotrophic, halophilic methylotroph Methylophaga thiooxydans DMS010.</title>
        <authorList>
            <person name="Boden R."/>
            <person name="Ferriera S."/>
            <person name="Johnson J."/>
            <person name="Kelly D.P."/>
            <person name="Murrell J.C."/>
            <person name="Schafer H."/>
        </authorList>
    </citation>
    <scope>NUCLEOTIDE SEQUENCE [LARGE SCALE GENOMIC DNA]</scope>
    <source>
        <strain evidence="3 4">DMS010</strain>
    </source>
</reference>
<organism evidence="3 4">
    <name type="scientific">Methylophaga thiooxydans DMS010</name>
    <dbReference type="NCBI Taxonomy" id="637616"/>
    <lineage>
        <taxon>Bacteria</taxon>
        <taxon>Pseudomonadati</taxon>
        <taxon>Pseudomonadota</taxon>
        <taxon>Gammaproteobacteria</taxon>
        <taxon>Thiotrichales</taxon>
        <taxon>Piscirickettsiaceae</taxon>
        <taxon>Methylophaga</taxon>
    </lineage>
</organism>
<dbReference type="SUPFAM" id="SSF51126">
    <property type="entry name" value="Pectin lyase-like"/>
    <property type="match status" value="1"/>
</dbReference>
<feature type="chain" id="PRO_5002900762" description="Inverse autotransporter beta-domain domain-containing protein" evidence="1">
    <location>
        <begin position="18"/>
        <end position="546"/>
    </location>
</feature>
<evidence type="ECO:0000313" key="3">
    <source>
        <dbReference type="EMBL" id="EEF79538.1"/>
    </source>
</evidence>
<keyword evidence="4" id="KW-1185">Reference proteome</keyword>
<dbReference type="InterPro" id="IPR024519">
    <property type="entry name" value="IAT_beta"/>
</dbReference>
<dbReference type="AlphaFoldDB" id="C0N7C0"/>
<dbReference type="Gene3D" id="2.40.160.160">
    <property type="entry name" value="Inverse autotransporter, beta-domain"/>
    <property type="match status" value="1"/>
</dbReference>
<dbReference type="HOGENOM" id="CLU_036292_0_0_6"/>
<feature type="domain" description="Inverse autotransporter beta-domain" evidence="2">
    <location>
        <begin position="43"/>
        <end position="190"/>
    </location>
</feature>
<evidence type="ECO:0000259" key="2">
    <source>
        <dbReference type="Pfam" id="PF11924"/>
    </source>
</evidence>
<name>C0N7C0_9GAMM</name>
<dbReference type="InterPro" id="IPR038177">
    <property type="entry name" value="IAT_beta_sf"/>
</dbReference>
<accession>C0N7C0</accession>